<reference evidence="1 2" key="1">
    <citation type="submission" date="2022-08" db="EMBL/GenBank/DDBJ databases">
        <title>Proteogenomics of the novel Dehalobacterium formicoaceticum strain EZ94 highlights a key role of methyltransferases during anaerobic dichloromethane degradation.</title>
        <authorList>
            <person name="Wasmund K."/>
        </authorList>
    </citation>
    <scope>NUCLEOTIDE SEQUENCE [LARGE SCALE GENOMIC DNA]</scope>
    <source>
        <strain evidence="1 2">EZ94</strain>
    </source>
</reference>
<name>A0ABT1Y4J7_9FIRM</name>
<dbReference type="SUPFAM" id="SSF53335">
    <property type="entry name" value="S-adenosyl-L-methionine-dependent methyltransferases"/>
    <property type="match status" value="1"/>
</dbReference>
<dbReference type="EMBL" id="JANPWE010000004">
    <property type="protein sequence ID" value="MCR6545803.1"/>
    <property type="molecule type" value="Genomic_DNA"/>
</dbReference>
<dbReference type="GO" id="GO:0032259">
    <property type="term" value="P:methylation"/>
    <property type="evidence" value="ECO:0007669"/>
    <property type="project" value="UniProtKB-KW"/>
</dbReference>
<evidence type="ECO:0000313" key="2">
    <source>
        <dbReference type="Proteomes" id="UP001524944"/>
    </source>
</evidence>
<gene>
    <name evidence="1" type="ORF">NVS47_09825</name>
</gene>
<keyword evidence="1" id="KW-0489">Methyltransferase</keyword>
<accession>A0ABT1Y4J7</accession>
<keyword evidence="2" id="KW-1185">Reference proteome</keyword>
<dbReference type="InterPro" id="IPR029063">
    <property type="entry name" value="SAM-dependent_MTases_sf"/>
</dbReference>
<dbReference type="GO" id="GO:0008168">
    <property type="term" value="F:methyltransferase activity"/>
    <property type="evidence" value="ECO:0007669"/>
    <property type="project" value="UniProtKB-KW"/>
</dbReference>
<dbReference type="Proteomes" id="UP001524944">
    <property type="component" value="Unassembled WGS sequence"/>
</dbReference>
<dbReference type="PANTHER" id="PTHR35276">
    <property type="entry name" value="S-ADENOSYL-L-METHIONINE-DEPENDENT METHYLTRANSFERASES SUPERFAMILY PROTEIN"/>
    <property type="match status" value="1"/>
</dbReference>
<dbReference type="RefSeq" id="WP_257913335.1">
    <property type="nucleotide sequence ID" value="NZ_JANPWE010000004.1"/>
</dbReference>
<dbReference type="Gene3D" id="3.40.50.150">
    <property type="entry name" value="Vaccinia Virus protein VP39"/>
    <property type="match status" value="1"/>
</dbReference>
<organism evidence="1 2">
    <name type="scientific">Dehalobacterium formicoaceticum</name>
    <dbReference type="NCBI Taxonomy" id="51515"/>
    <lineage>
        <taxon>Bacteria</taxon>
        <taxon>Bacillati</taxon>
        <taxon>Bacillota</taxon>
        <taxon>Clostridia</taxon>
        <taxon>Eubacteriales</taxon>
        <taxon>Peptococcaceae</taxon>
        <taxon>Dehalobacterium</taxon>
    </lineage>
</organism>
<dbReference type="Pfam" id="PF06962">
    <property type="entry name" value="rRNA_methylase"/>
    <property type="match status" value="1"/>
</dbReference>
<comment type="caution">
    <text evidence="1">The sequence shown here is derived from an EMBL/GenBank/DDBJ whole genome shotgun (WGS) entry which is preliminary data.</text>
</comment>
<dbReference type="PANTHER" id="PTHR35276:SF1">
    <property type="entry name" value="TRNA (MNM(5)S(2)U34)-METHYLTRANSFERASE, CHLOROPLASTIC"/>
    <property type="match status" value="1"/>
</dbReference>
<evidence type="ECO:0000313" key="1">
    <source>
        <dbReference type="EMBL" id="MCR6545803.1"/>
    </source>
</evidence>
<keyword evidence="1" id="KW-0808">Transferase</keyword>
<proteinExistence type="predicted"/>
<sequence>MVIIKNQTVKSAVEWSHQFLAQVLGPGSLVIDATAGNGRDTLFLAGLVGRSGKVYAFDIQEEAIMKTRKLLDDAGMEKQVCLFHQSHERMDEVIGEKVDAVLFNLGYLPGGDIRIITTAGTTLGALEKAALLLKDYGLLVLVVYWGHPGGPAERDAVEGWAADLSPKEWDVMKISFPNHHLAPFVMIMQKKSGEASIQ</sequence>
<dbReference type="CDD" id="cd02440">
    <property type="entry name" value="AdoMet_MTases"/>
    <property type="match status" value="1"/>
</dbReference>
<protein>
    <submittedName>
        <fullName evidence="1">Methyltransferase domain-containing protein</fullName>
    </submittedName>
</protein>
<dbReference type="InterPro" id="IPR010719">
    <property type="entry name" value="MnmM_MeTrfase"/>
</dbReference>